<protein>
    <recommendedName>
        <fullName evidence="4">HMG box domain-containing protein</fullName>
    </recommendedName>
</protein>
<keyword evidence="1 2" id="KW-0238">DNA-binding</keyword>
<evidence type="ECO:0000256" key="1">
    <source>
        <dbReference type="ARBA" id="ARBA00023125"/>
    </source>
</evidence>
<evidence type="ECO:0000259" key="4">
    <source>
        <dbReference type="PROSITE" id="PS50118"/>
    </source>
</evidence>
<dbReference type="PROSITE" id="PS50118">
    <property type="entry name" value="HMG_BOX_2"/>
    <property type="match status" value="1"/>
</dbReference>
<dbReference type="AlphaFoldDB" id="W7I866"/>
<dbReference type="SMART" id="SM00398">
    <property type="entry name" value="HMG"/>
    <property type="match status" value="1"/>
</dbReference>
<dbReference type="Proteomes" id="UP000024837">
    <property type="component" value="Unassembled WGS sequence"/>
</dbReference>
<keyword evidence="6" id="KW-1185">Reference proteome</keyword>
<feature type="DNA-binding region" description="HMG box" evidence="2">
    <location>
        <begin position="28"/>
        <end position="96"/>
    </location>
</feature>
<sequence>MLQGIQPTDRSPKKVRQSHNNKVPPDAPRRNLSSFVMFANARRKEIKERFPGRSFPDIQSDISGEWAQMDDDSKRPWITAMTVDKERYKREMGLYRKHGPHWVWVVGHRMRQDLGLTDEDCTELNWGASAISDLGVDVDTRAGGRIPRSSTSLDDGLILTRNYDTERDLRQGTRPRRESCRDNFLGTELSCTNSPREFAIEAPSSKPPQPSSPQTHGPIQHGGSEHGSQVPFDRSWDAEWPRVQNEVEIFSPSVFDSFGLDSEWVDNYGYRWGDQ</sequence>
<evidence type="ECO:0000313" key="6">
    <source>
        <dbReference type="Proteomes" id="UP000024837"/>
    </source>
</evidence>
<dbReference type="HOGENOM" id="CLU_1065476_0_0_1"/>
<name>W7I866_9PEZI</name>
<organism evidence="5 6">
    <name type="scientific">Drechslerella stenobrocha 248</name>
    <dbReference type="NCBI Taxonomy" id="1043628"/>
    <lineage>
        <taxon>Eukaryota</taxon>
        <taxon>Fungi</taxon>
        <taxon>Dikarya</taxon>
        <taxon>Ascomycota</taxon>
        <taxon>Pezizomycotina</taxon>
        <taxon>Orbiliomycetes</taxon>
        <taxon>Orbiliales</taxon>
        <taxon>Orbiliaceae</taxon>
        <taxon>Drechslerella</taxon>
    </lineage>
</organism>
<accession>W7I866</accession>
<proteinExistence type="predicted"/>
<dbReference type="GO" id="GO:0005634">
    <property type="term" value="C:nucleus"/>
    <property type="evidence" value="ECO:0007669"/>
    <property type="project" value="UniProtKB-UniRule"/>
</dbReference>
<dbReference type="InterPro" id="IPR009071">
    <property type="entry name" value="HMG_box_dom"/>
</dbReference>
<dbReference type="PANTHER" id="PTHR48112:SF22">
    <property type="entry name" value="MITOCHONDRIAL TRANSCRIPTION FACTOR A, ISOFORM B"/>
    <property type="match status" value="1"/>
</dbReference>
<evidence type="ECO:0000256" key="2">
    <source>
        <dbReference type="PROSITE-ProRule" id="PRU00267"/>
    </source>
</evidence>
<dbReference type="InterPro" id="IPR050342">
    <property type="entry name" value="HMGB"/>
</dbReference>
<feature type="region of interest" description="Disordered" evidence="3">
    <location>
        <begin position="1"/>
        <end position="31"/>
    </location>
</feature>
<keyword evidence="2" id="KW-0539">Nucleus</keyword>
<evidence type="ECO:0000313" key="5">
    <source>
        <dbReference type="EMBL" id="EWC48468.1"/>
    </source>
</evidence>
<dbReference type="GO" id="GO:0003677">
    <property type="term" value="F:DNA binding"/>
    <property type="evidence" value="ECO:0007669"/>
    <property type="project" value="UniProtKB-UniRule"/>
</dbReference>
<dbReference type="Gene3D" id="1.10.30.10">
    <property type="entry name" value="High mobility group box domain"/>
    <property type="match status" value="1"/>
</dbReference>
<gene>
    <name evidence="5" type="ORF">DRE_02237</name>
</gene>
<dbReference type="Pfam" id="PF00505">
    <property type="entry name" value="HMG_box"/>
    <property type="match status" value="1"/>
</dbReference>
<dbReference type="InterPro" id="IPR036910">
    <property type="entry name" value="HMG_box_dom_sf"/>
</dbReference>
<dbReference type="PANTHER" id="PTHR48112">
    <property type="entry name" value="HIGH MOBILITY GROUP PROTEIN DSP1"/>
    <property type="match status" value="1"/>
</dbReference>
<dbReference type="OrthoDB" id="1919336at2759"/>
<dbReference type="EMBL" id="KI966390">
    <property type="protein sequence ID" value="EWC48468.1"/>
    <property type="molecule type" value="Genomic_DNA"/>
</dbReference>
<evidence type="ECO:0000256" key="3">
    <source>
        <dbReference type="SAM" id="MobiDB-lite"/>
    </source>
</evidence>
<feature type="domain" description="HMG box" evidence="4">
    <location>
        <begin position="28"/>
        <end position="96"/>
    </location>
</feature>
<feature type="region of interest" description="Disordered" evidence="3">
    <location>
        <begin position="199"/>
        <end position="237"/>
    </location>
</feature>
<reference evidence="5 6" key="1">
    <citation type="submission" date="2013-05" db="EMBL/GenBank/DDBJ databases">
        <title>Drechslerella stenobrocha genome reveals carnivorous origination and mechanical trapping mechanism of predatory fungi.</title>
        <authorList>
            <person name="Liu X."/>
            <person name="Zhang W."/>
            <person name="Liu K."/>
        </authorList>
    </citation>
    <scope>NUCLEOTIDE SEQUENCE [LARGE SCALE GENOMIC DNA]</scope>
    <source>
        <strain evidence="5 6">248</strain>
    </source>
</reference>
<dbReference type="SUPFAM" id="SSF47095">
    <property type="entry name" value="HMG-box"/>
    <property type="match status" value="1"/>
</dbReference>